<dbReference type="RefSeq" id="WP_369616529.1">
    <property type="nucleotide sequence ID" value="NZ_AP031573.1"/>
</dbReference>
<sequence length="157" mass="17590">MSSKTKTILYAGLVAGTFDIIAAITIYAFILQKTPAVKILQSIASGVFRKEAYNGGSLMAFCGLGLHYFIALTFAWFYFTIYPFLPFLKKNTIVSGFLYGIFVWIIMNLIVLPIAFPGLPEKHFDFPLVLSIVILMFCIGLPIAYIARKYYSLQSQS</sequence>
<keyword evidence="1" id="KW-0472">Membrane</keyword>
<keyword evidence="1" id="KW-1133">Transmembrane helix</keyword>
<name>A0AAT9H7R1_9FLAO</name>
<feature type="transmembrane region" description="Helical" evidence="1">
    <location>
        <begin position="97"/>
        <end position="116"/>
    </location>
</feature>
<protein>
    <recommendedName>
        <fullName evidence="3">DUF1440 domain-containing protein</fullName>
    </recommendedName>
</protein>
<reference evidence="2" key="1">
    <citation type="submission" date="2024-05" db="EMBL/GenBank/DDBJ databases">
        <title>Whole-Genome Sequence of CFS9, a Potential Fish Probiotic Isolated from the Body Surface of Silurus asotus.</title>
        <authorList>
            <person name="Kojima M."/>
            <person name="Tobioka K."/>
            <person name="Yokota K."/>
            <person name="Nakatani H."/>
            <person name="Hori K."/>
            <person name="Tamaru Y."/>
            <person name="Okazaki F."/>
        </authorList>
    </citation>
    <scope>NUCLEOTIDE SEQUENCE</scope>
    <source>
        <strain evidence="2">CFS9</strain>
    </source>
</reference>
<evidence type="ECO:0000313" key="2">
    <source>
        <dbReference type="EMBL" id="BFM45542.1"/>
    </source>
</evidence>
<keyword evidence="1" id="KW-0812">Transmembrane</keyword>
<organism evidence="2">
    <name type="scientific">Flavobacterium sp. CFS9</name>
    <dbReference type="NCBI Taxonomy" id="3143118"/>
    <lineage>
        <taxon>Bacteria</taxon>
        <taxon>Pseudomonadati</taxon>
        <taxon>Bacteroidota</taxon>
        <taxon>Flavobacteriia</taxon>
        <taxon>Flavobacteriales</taxon>
        <taxon>Flavobacteriaceae</taxon>
        <taxon>Flavobacterium</taxon>
    </lineage>
</organism>
<evidence type="ECO:0008006" key="3">
    <source>
        <dbReference type="Google" id="ProtNLM"/>
    </source>
</evidence>
<dbReference type="AlphaFoldDB" id="A0AAT9H7R1"/>
<evidence type="ECO:0000256" key="1">
    <source>
        <dbReference type="SAM" id="Phobius"/>
    </source>
</evidence>
<feature type="transmembrane region" description="Helical" evidence="1">
    <location>
        <begin position="58"/>
        <end position="85"/>
    </location>
</feature>
<proteinExistence type="predicted"/>
<gene>
    <name evidence="2" type="ORF">CFS9_41830</name>
</gene>
<accession>A0AAT9H7R1</accession>
<dbReference type="EMBL" id="AP031573">
    <property type="protein sequence ID" value="BFM45542.1"/>
    <property type="molecule type" value="Genomic_DNA"/>
</dbReference>
<feature type="transmembrane region" description="Helical" evidence="1">
    <location>
        <begin position="7"/>
        <end position="30"/>
    </location>
</feature>
<feature type="transmembrane region" description="Helical" evidence="1">
    <location>
        <begin position="128"/>
        <end position="147"/>
    </location>
</feature>